<dbReference type="PROSITE" id="PS50893">
    <property type="entry name" value="ABC_TRANSPORTER_2"/>
    <property type="match status" value="1"/>
</dbReference>
<evidence type="ECO:0000313" key="10">
    <source>
        <dbReference type="EMBL" id="CAF1649595.1"/>
    </source>
</evidence>
<evidence type="ECO:0000256" key="3">
    <source>
        <dbReference type="ARBA" id="ARBA00022692"/>
    </source>
</evidence>
<dbReference type="GO" id="GO:0016887">
    <property type="term" value="F:ATP hydrolysis activity"/>
    <property type="evidence" value="ECO:0007669"/>
    <property type="project" value="InterPro"/>
</dbReference>
<feature type="compositionally biased region" description="Acidic residues" evidence="8">
    <location>
        <begin position="10"/>
        <end position="19"/>
    </location>
</feature>
<evidence type="ECO:0000256" key="1">
    <source>
        <dbReference type="ARBA" id="ARBA00004141"/>
    </source>
</evidence>
<dbReference type="Proteomes" id="UP000663828">
    <property type="component" value="Unassembled WGS sequence"/>
</dbReference>
<evidence type="ECO:0000259" key="9">
    <source>
        <dbReference type="PROSITE" id="PS50893"/>
    </source>
</evidence>
<feature type="domain" description="ABC transporter" evidence="9">
    <location>
        <begin position="39"/>
        <end position="264"/>
    </location>
</feature>
<protein>
    <recommendedName>
        <fullName evidence="9">ABC transporter domain-containing protein</fullName>
    </recommendedName>
</protein>
<comment type="caution">
    <text evidence="10">The sequence shown here is derived from an EMBL/GenBank/DDBJ whole genome shotgun (WGS) entry which is preliminary data.</text>
</comment>
<evidence type="ECO:0000313" key="11">
    <source>
        <dbReference type="Proteomes" id="UP000663828"/>
    </source>
</evidence>
<evidence type="ECO:0000256" key="8">
    <source>
        <dbReference type="SAM" id="MobiDB-lite"/>
    </source>
</evidence>
<feature type="region of interest" description="Disordered" evidence="8">
    <location>
        <begin position="1"/>
        <end position="28"/>
    </location>
</feature>
<dbReference type="InterPro" id="IPR017871">
    <property type="entry name" value="ABC_transporter-like_CS"/>
</dbReference>
<comment type="subcellular location">
    <subcellularLocation>
        <location evidence="1">Membrane</location>
        <topology evidence="1">Multi-pass membrane protein</topology>
    </subcellularLocation>
</comment>
<name>A0A816ERX8_ADIRI</name>
<accession>A0A816ERX8</accession>
<proteinExistence type="predicted"/>
<dbReference type="InterPro" id="IPR003439">
    <property type="entry name" value="ABC_transporter-like_ATP-bd"/>
</dbReference>
<dbReference type="InterPro" id="IPR050173">
    <property type="entry name" value="ABC_transporter_C-like"/>
</dbReference>
<dbReference type="GO" id="GO:0005524">
    <property type="term" value="F:ATP binding"/>
    <property type="evidence" value="ECO:0007669"/>
    <property type="project" value="UniProtKB-KW"/>
</dbReference>
<dbReference type="PANTHER" id="PTHR24223:SF415">
    <property type="entry name" value="FI20190P1"/>
    <property type="match status" value="1"/>
</dbReference>
<dbReference type="Pfam" id="PF00005">
    <property type="entry name" value="ABC_tran"/>
    <property type="match status" value="1"/>
</dbReference>
<keyword evidence="2" id="KW-0813">Transport</keyword>
<organism evidence="10 11">
    <name type="scientific">Adineta ricciae</name>
    <name type="common">Rotifer</name>
    <dbReference type="NCBI Taxonomy" id="249248"/>
    <lineage>
        <taxon>Eukaryota</taxon>
        <taxon>Metazoa</taxon>
        <taxon>Spiralia</taxon>
        <taxon>Gnathifera</taxon>
        <taxon>Rotifera</taxon>
        <taxon>Eurotatoria</taxon>
        <taxon>Bdelloidea</taxon>
        <taxon>Adinetida</taxon>
        <taxon>Adinetidae</taxon>
        <taxon>Adineta</taxon>
    </lineage>
</organism>
<keyword evidence="11" id="KW-1185">Reference proteome</keyword>
<evidence type="ECO:0000256" key="7">
    <source>
        <dbReference type="ARBA" id="ARBA00023136"/>
    </source>
</evidence>
<dbReference type="GO" id="GO:0042626">
    <property type="term" value="F:ATPase-coupled transmembrane transporter activity"/>
    <property type="evidence" value="ECO:0007669"/>
    <property type="project" value="TreeGrafter"/>
</dbReference>
<dbReference type="AlphaFoldDB" id="A0A816ERX8"/>
<dbReference type="CDD" id="cd03244">
    <property type="entry name" value="ABCC_MRP_domain2"/>
    <property type="match status" value="1"/>
</dbReference>
<keyword evidence="4" id="KW-0547">Nucleotide-binding</keyword>
<dbReference type="FunFam" id="3.40.50.300:FF:000163">
    <property type="entry name" value="Multidrug resistance-associated protein member 4"/>
    <property type="match status" value="1"/>
</dbReference>
<gene>
    <name evidence="10" type="ORF">XAT740_LOCUS54722</name>
</gene>
<keyword evidence="7" id="KW-0472">Membrane</keyword>
<dbReference type="PANTHER" id="PTHR24223">
    <property type="entry name" value="ATP-BINDING CASSETTE SUB-FAMILY C"/>
    <property type="match status" value="1"/>
</dbReference>
<dbReference type="Gene3D" id="3.40.50.300">
    <property type="entry name" value="P-loop containing nucleotide triphosphate hydrolases"/>
    <property type="match status" value="1"/>
</dbReference>
<dbReference type="PROSITE" id="PS00211">
    <property type="entry name" value="ABC_TRANSPORTER_1"/>
    <property type="match status" value="1"/>
</dbReference>
<dbReference type="SUPFAM" id="SSF52540">
    <property type="entry name" value="P-loop containing nucleoside triphosphate hydrolases"/>
    <property type="match status" value="1"/>
</dbReference>
<keyword evidence="5" id="KW-0067">ATP-binding</keyword>
<keyword evidence="6" id="KW-1133">Transmembrane helix</keyword>
<dbReference type="InterPro" id="IPR027417">
    <property type="entry name" value="P-loop_NTPase"/>
</dbReference>
<sequence length="264" mass="29710">MTSVERIDEYGDLTPEEDNGGGSGRLVETSADWPSRGEIRFHNYSLHYQSNEEATLKSLNLVINPAEKVGIIGRAGKSSVFQGLLRLVNRSCIDGEILIDDVDIGRVTLKHLRSQISVIPQNPVLFSGTLRFNLDPLEIYTDEQCWKVLEIVRLKEMVFNHPQALHMPIAESGHNLSSGQCQLVCVSRALLRQSRILLIDEATANVDHETDEFLQTLIVDKIKDRTVLTIAHRLNTVRNNDRLLLLNDGKVVDFDVPDKVLNHL</sequence>
<reference evidence="10" key="1">
    <citation type="submission" date="2021-02" db="EMBL/GenBank/DDBJ databases">
        <authorList>
            <person name="Nowell W R."/>
        </authorList>
    </citation>
    <scope>NUCLEOTIDE SEQUENCE</scope>
</reference>
<evidence type="ECO:0000256" key="5">
    <source>
        <dbReference type="ARBA" id="ARBA00022840"/>
    </source>
</evidence>
<keyword evidence="3" id="KW-0812">Transmembrane</keyword>
<evidence type="ECO:0000256" key="6">
    <source>
        <dbReference type="ARBA" id="ARBA00022989"/>
    </source>
</evidence>
<evidence type="ECO:0000256" key="2">
    <source>
        <dbReference type="ARBA" id="ARBA00022448"/>
    </source>
</evidence>
<dbReference type="GO" id="GO:0016020">
    <property type="term" value="C:membrane"/>
    <property type="evidence" value="ECO:0007669"/>
    <property type="project" value="UniProtKB-SubCell"/>
</dbReference>
<dbReference type="EMBL" id="CAJNOR010009935">
    <property type="protein sequence ID" value="CAF1649595.1"/>
    <property type="molecule type" value="Genomic_DNA"/>
</dbReference>
<evidence type="ECO:0000256" key="4">
    <source>
        <dbReference type="ARBA" id="ARBA00022741"/>
    </source>
</evidence>